<protein>
    <submittedName>
        <fullName evidence="1">Uncharacterized protein</fullName>
    </submittedName>
</protein>
<keyword evidence="2" id="KW-1185">Reference proteome</keyword>
<gene>
    <name evidence="1" type="ORF">PLEPLA_LOCUS9595</name>
</gene>
<evidence type="ECO:0000313" key="2">
    <source>
        <dbReference type="Proteomes" id="UP001153269"/>
    </source>
</evidence>
<dbReference type="Proteomes" id="UP001153269">
    <property type="component" value="Unassembled WGS sequence"/>
</dbReference>
<dbReference type="AlphaFoldDB" id="A0A9N7U1Q6"/>
<evidence type="ECO:0000313" key="1">
    <source>
        <dbReference type="EMBL" id="CAB1421708.1"/>
    </source>
</evidence>
<proteinExistence type="predicted"/>
<name>A0A9N7U1Q6_PLEPL</name>
<organism evidence="1 2">
    <name type="scientific">Pleuronectes platessa</name>
    <name type="common">European plaice</name>
    <dbReference type="NCBI Taxonomy" id="8262"/>
    <lineage>
        <taxon>Eukaryota</taxon>
        <taxon>Metazoa</taxon>
        <taxon>Chordata</taxon>
        <taxon>Craniata</taxon>
        <taxon>Vertebrata</taxon>
        <taxon>Euteleostomi</taxon>
        <taxon>Actinopterygii</taxon>
        <taxon>Neopterygii</taxon>
        <taxon>Teleostei</taxon>
        <taxon>Neoteleostei</taxon>
        <taxon>Acanthomorphata</taxon>
        <taxon>Carangaria</taxon>
        <taxon>Pleuronectiformes</taxon>
        <taxon>Pleuronectoidei</taxon>
        <taxon>Pleuronectidae</taxon>
        <taxon>Pleuronectes</taxon>
    </lineage>
</organism>
<dbReference type="EMBL" id="CADEAL010000541">
    <property type="protein sequence ID" value="CAB1421708.1"/>
    <property type="molecule type" value="Genomic_DNA"/>
</dbReference>
<sequence length="99" mass="11182">MAQWETMVSRLKDNPPVPRHIEPSLHSFVSCAPPFTPHLLFLPSFSAWAQSQSLVLSAVSSSFFHSFNSIRPGGLLTPLERFTPHSWRHSSLLLLLPLY</sequence>
<comment type="caution">
    <text evidence="1">The sequence shown here is derived from an EMBL/GenBank/DDBJ whole genome shotgun (WGS) entry which is preliminary data.</text>
</comment>
<accession>A0A9N7U1Q6</accession>
<reference evidence="1" key="1">
    <citation type="submission" date="2020-03" db="EMBL/GenBank/DDBJ databases">
        <authorList>
            <person name="Weist P."/>
        </authorList>
    </citation>
    <scope>NUCLEOTIDE SEQUENCE</scope>
</reference>